<dbReference type="GO" id="GO:0005789">
    <property type="term" value="C:endoplasmic reticulum membrane"/>
    <property type="evidence" value="ECO:0007669"/>
    <property type="project" value="TreeGrafter"/>
</dbReference>
<dbReference type="InterPro" id="IPR030457">
    <property type="entry name" value="ELO_CS"/>
</dbReference>
<dbReference type="GO" id="GO:0034625">
    <property type="term" value="P:fatty acid elongation, monounsaturated fatty acid"/>
    <property type="evidence" value="ECO:0007669"/>
    <property type="project" value="TreeGrafter"/>
</dbReference>
<evidence type="ECO:0000256" key="11">
    <source>
        <dbReference type="SAM" id="MobiDB-lite"/>
    </source>
</evidence>
<dbReference type="EnsemblMetazoa" id="CapteT126391">
    <property type="protein sequence ID" value="CapteP126391"/>
    <property type="gene ID" value="CapteG126391"/>
</dbReference>
<evidence type="ECO:0000313" key="13">
    <source>
        <dbReference type="EnsemblMetazoa" id="CapteP126391"/>
    </source>
</evidence>
<reference evidence="12 14" key="2">
    <citation type="journal article" date="2013" name="Nature">
        <title>Insights into bilaterian evolution from three spiralian genomes.</title>
        <authorList>
            <person name="Simakov O."/>
            <person name="Marletaz F."/>
            <person name="Cho S.J."/>
            <person name="Edsinger-Gonzales E."/>
            <person name="Havlak P."/>
            <person name="Hellsten U."/>
            <person name="Kuo D.H."/>
            <person name="Larsson T."/>
            <person name="Lv J."/>
            <person name="Arendt D."/>
            <person name="Savage R."/>
            <person name="Osoegawa K."/>
            <person name="de Jong P."/>
            <person name="Grimwood J."/>
            <person name="Chapman J.A."/>
            <person name="Shapiro H."/>
            <person name="Aerts A."/>
            <person name="Otillar R.P."/>
            <person name="Terry A.Y."/>
            <person name="Boore J.L."/>
            <person name="Grigoriev I.V."/>
            <person name="Lindberg D.R."/>
            <person name="Seaver E.C."/>
            <person name="Weisblat D.A."/>
            <person name="Putnam N.H."/>
            <person name="Rokhsar D.S."/>
        </authorList>
    </citation>
    <scope>NUCLEOTIDE SEQUENCE</scope>
    <source>
        <strain evidence="12 14">I ESC-2004</strain>
    </source>
</reference>
<keyword evidence="4 10" id="KW-0812">Transmembrane</keyword>
<dbReference type="InterPro" id="IPR002076">
    <property type="entry name" value="ELO_fam"/>
</dbReference>
<feature type="transmembrane region" description="Helical" evidence="10">
    <location>
        <begin position="31"/>
        <end position="49"/>
    </location>
</feature>
<evidence type="ECO:0000256" key="6">
    <source>
        <dbReference type="ARBA" id="ARBA00022989"/>
    </source>
</evidence>
<dbReference type="GO" id="GO:0042761">
    <property type="term" value="P:very long-chain fatty acid biosynthetic process"/>
    <property type="evidence" value="ECO:0007669"/>
    <property type="project" value="TreeGrafter"/>
</dbReference>
<evidence type="ECO:0000256" key="4">
    <source>
        <dbReference type="ARBA" id="ARBA00022692"/>
    </source>
</evidence>
<comment type="subcellular location">
    <subcellularLocation>
        <location evidence="1">Membrane</location>
        <topology evidence="1">Multi-pass membrane protein</topology>
    </subcellularLocation>
</comment>
<dbReference type="GO" id="GO:0034626">
    <property type="term" value="P:fatty acid elongation, polyunsaturated fatty acid"/>
    <property type="evidence" value="ECO:0007669"/>
    <property type="project" value="TreeGrafter"/>
</dbReference>
<keyword evidence="2 10" id="KW-0444">Lipid biosynthesis</keyword>
<feature type="region of interest" description="Disordered" evidence="11">
    <location>
        <begin position="265"/>
        <end position="290"/>
    </location>
</feature>
<reference evidence="13" key="3">
    <citation type="submission" date="2015-06" db="UniProtKB">
        <authorList>
            <consortium name="EnsemblMetazoa"/>
        </authorList>
    </citation>
    <scope>IDENTIFICATION</scope>
</reference>
<dbReference type="GO" id="GO:0009922">
    <property type="term" value="F:fatty acid elongase activity"/>
    <property type="evidence" value="ECO:0007669"/>
    <property type="project" value="UniProtKB-EC"/>
</dbReference>
<dbReference type="AlphaFoldDB" id="R7T4Z6"/>
<keyword evidence="3 10" id="KW-0808">Transferase</keyword>
<keyword evidence="8 10" id="KW-0472">Membrane</keyword>
<keyword evidence="5 10" id="KW-0276">Fatty acid metabolism</keyword>
<feature type="transmembrane region" description="Helical" evidence="10">
    <location>
        <begin position="165"/>
        <end position="185"/>
    </location>
</feature>
<evidence type="ECO:0000313" key="14">
    <source>
        <dbReference type="Proteomes" id="UP000014760"/>
    </source>
</evidence>
<dbReference type="OrthoDB" id="10259681at2759"/>
<feature type="transmembrane region" description="Helical" evidence="10">
    <location>
        <begin position="112"/>
        <end position="134"/>
    </location>
</feature>
<feature type="compositionally biased region" description="Polar residues" evidence="11">
    <location>
        <begin position="265"/>
        <end position="276"/>
    </location>
</feature>
<evidence type="ECO:0000256" key="10">
    <source>
        <dbReference type="RuleBase" id="RU361115"/>
    </source>
</evidence>
<protein>
    <recommendedName>
        <fullName evidence="10">Elongation of very long chain fatty acids protein</fullName>
        <ecNumber evidence="10">2.3.1.199</ecNumber>
    </recommendedName>
    <alternativeName>
        <fullName evidence="10">Very-long-chain 3-oxoacyl-CoA synthase</fullName>
    </alternativeName>
</protein>
<evidence type="ECO:0000256" key="1">
    <source>
        <dbReference type="ARBA" id="ARBA00004141"/>
    </source>
</evidence>
<dbReference type="EC" id="2.3.1.199" evidence="10"/>
<dbReference type="OMA" id="GRFYILM"/>
<feature type="transmembrane region" description="Helical" evidence="10">
    <location>
        <begin position="205"/>
        <end position="223"/>
    </location>
</feature>
<organism evidence="12">
    <name type="scientific">Capitella teleta</name>
    <name type="common">Polychaete worm</name>
    <dbReference type="NCBI Taxonomy" id="283909"/>
    <lineage>
        <taxon>Eukaryota</taxon>
        <taxon>Metazoa</taxon>
        <taxon>Spiralia</taxon>
        <taxon>Lophotrochozoa</taxon>
        <taxon>Annelida</taxon>
        <taxon>Polychaeta</taxon>
        <taxon>Sedentaria</taxon>
        <taxon>Scolecida</taxon>
        <taxon>Capitellidae</taxon>
        <taxon>Capitella</taxon>
    </lineage>
</organism>
<keyword evidence="14" id="KW-1185">Reference proteome</keyword>
<dbReference type="GO" id="GO:0019367">
    <property type="term" value="P:fatty acid elongation, saturated fatty acid"/>
    <property type="evidence" value="ECO:0007669"/>
    <property type="project" value="TreeGrafter"/>
</dbReference>
<comment type="similarity">
    <text evidence="10">Belongs to the ELO family.</text>
</comment>
<evidence type="ECO:0000256" key="2">
    <source>
        <dbReference type="ARBA" id="ARBA00022516"/>
    </source>
</evidence>
<evidence type="ECO:0000313" key="12">
    <source>
        <dbReference type="EMBL" id="ELT88011.1"/>
    </source>
</evidence>
<proteinExistence type="inferred from homology"/>
<keyword evidence="6 10" id="KW-1133">Transmembrane helix</keyword>
<dbReference type="STRING" id="283909.R7T4Z6"/>
<dbReference type="Pfam" id="PF01151">
    <property type="entry name" value="ELO"/>
    <property type="match status" value="1"/>
</dbReference>
<gene>
    <name evidence="12" type="ORF">CAPTEDRAFT_126391</name>
</gene>
<dbReference type="PANTHER" id="PTHR11157">
    <property type="entry name" value="FATTY ACID ACYL TRANSFERASE-RELATED"/>
    <property type="match status" value="1"/>
</dbReference>
<feature type="transmembrane region" description="Helical" evidence="10">
    <location>
        <begin position="61"/>
        <end position="81"/>
    </location>
</feature>
<feature type="compositionally biased region" description="Low complexity" evidence="11">
    <location>
        <begin position="277"/>
        <end position="290"/>
    </location>
</feature>
<dbReference type="PROSITE" id="PS01188">
    <property type="entry name" value="ELO"/>
    <property type="match status" value="1"/>
</dbReference>
<dbReference type="EMBL" id="KB312025">
    <property type="protein sequence ID" value="ELT88011.1"/>
    <property type="molecule type" value="Genomic_DNA"/>
</dbReference>
<evidence type="ECO:0000256" key="7">
    <source>
        <dbReference type="ARBA" id="ARBA00023098"/>
    </source>
</evidence>
<dbReference type="PANTHER" id="PTHR11157:SF17">
    <property type="entry name" value="ELONGATION OF VERY LONG CHAIN FATTY ACIDS PROTEIN 6"/>
    <property type="match status" value="1"/>
</dbReference>
<dbReference type="HOGENOM" id="CLU_048483_1_1_1"/>
<reference evidence="14" key="1">
    <citation type="submission" date="2012-12" db="EMBL/GenBank/DDBJ databases">
        <authorList>
            <person name="Hellsten U."/>
            <person name="Grimwood J."/>
            <person name="Chapman J.A."/>
            <person name="Shapiro H."/>
            <person name="Aerts A."/>
            <person name="Otillar R.P."/>
            <person name="Terry A.Y."/>
            <person name="Boore J.L."/>
            <person name="Simakov O."/>
            <person name="Marletaz F."/>
            <person name="Cho S.-J."/>
            <person name="Edsinger-Gonzales E."/>
            <person name="Havlak P."/>
            <person name="Kuo D.-H."/>
            <person name="Larsson T."/>
            <person name="Lv J."/>
            <person name="Arendt D."/>
            <person name="Savage R."/>
            <person name="Osoegawa K."/>
            <person name="de Jong P."/>
            <person name="Lindberg D.R."/>
            <person name="Seaver E.C."/>
            <person name="Weisblat D.A."/>
            <person name="Putnam N.H."/>
            <person name="Grigoriev I.V."/>
            <person name="Rokhsar D.S."/>
        </authorList>
    </citation>
    <scope>NUCLEOTIDE SEQUENCE</scope>
    <source>
        <strain evidence="14">I ESC-2004</strain>
    </source>
</reference>
<accession>R7T4Z6</accession>
<evidence type="ECO:0000256" key="3">
    <source>
        <dbReference type="ARBA" id="ARBA00022679"/>
    </source>
</evidence>
<feature type="transmembrane region" description="Helical" evidence="10">
    <location>
        <begin position="235"/>
        <end position="258"/>
    </location>
</feature>
<dbReference type="EMBL" id="AMQN01003519">
    <property type="status" value="NOT_ANNOTATED_CDS"/>
    <property type="molecule type" value="Genomic_DNA"/>
</dbReference>
<name>R7T4Z6_CAPTE</name>
<evidence type="ECO:0000256" key="8">
    <source>
        <dbReference type="ARBA" id="ARBA00023136"/>
    </source>
</evidence>
<evidence type="ECO:0000256" key="5">
    <source>
        <dbReference type="ARBA" id="ARBA00022832"/>
    </source>
</evidence>
<sequence length="290" mass="33654">MPANWSLMTTSLVETENVFNSRLAIEHITKTWPICLWFGGAYVLLVKWGQWFMKDKERFNLRIPLALWSGALAVFSITGTVRSAPELYDAVFNQGFRYSVCNPRYFLDGPSAFWSFVMLYSKFVELGDTAFIILRKQPLIFLHWYHHTTVMCYGTYSYGQLVATGRWYVVMNYAVHSVMYTYYTLKALRFHIPKQISMLITTSQILQMVVGIITNFAGLYYLKYSQNCRTSIENISLAFAMYTSYFILFAHFFYTVYVKSRPSKTKQMNGQNGTTHVVSNGVSNNNKKDR</sequence>
<keyword evidence="7 10" id="KW-0443">Lipid metabolism</keyword>
<comment type="catalytic activity">
    <reaction evidence="10">
        <text>a very-long-chain acyl-CoA + malonyl-CoA + H(+) = a very-long-chain 3-oxoacyl-CoA + CO2 + CoA</text>
        <dbReference type="Rhea" id="RHEA:32727"/>
        <dbReference type="ChEBI" id="CHEBI:15378"/>
        <dbReference type="ChEBI" id="CHEBI:16526"/>
        <dbReference type="ChEBI" id="CHEBI:57287"/>
        <dbReference type="ChEBI" id="CHEBI:57384"/>
        <dbReference type="ChEBI" id="CHEBI:90725"/>
        <dbReference type="ChEBI" id="CHEBI:90736"/>
        <dbReference type="EC" id="2.3.1.199"/>
    </reaction>
</comment>
<dbReference type="Proteomes" id="UP000014760">
    <property type="component" value="Unassembled WGS sequence"/>
</dbReference>
<evidence type="ECO:0000256" key="9">
    <source>
        <dbReference type="ARBA" id="ARBA00023160"/>
    </source>
</evidence>
<keyword evidence="9 10" id="KW-0275">Fatty acid biosynthesis</keyword>
<dbReference type="GO" id="GO:0030148">
    <property type="term" value="P:sphingolipid biosynthetic process"/>
    <property type="evidence" value="ECO:0007669"/>
    <property type="project" value="TreeGrafter"/>
</dbReference>